<dbReference type="Gene3D" id="3.40.50.850">
    <property type="entry name" value="Isochorismatase-like"/>
    <property type="match status" value="1"/>
</dbReference>
<accession>M5G9K9</accession>
<name>M5G9K9_DACPD</name>
<dbReference type="CDD" id="cd00431">
    <property type="entry name" value="cysteine_hydrolases"/>
    <property type="match status" value="1"/>
</dbReference>
<dbReference type="GO" id="GO:0016787">
    <property type="term" value="F:hydrolase activity"/>
    <property type="evidence" value="ECO:0007669"/>
    <property type="project" value="UniProtKB-KW"/>
</dbReference>
<dbReference type="SUPFAM" id="SSF52499">
    <property type="entry name" value="Isochorismatase-like hydrolases"/>
    <property type="match status" value="1"/>
</dbReference>
<protein>
    <submittedName>
        <fullName evidence="4">Isochorismatase hydrolase</fullName>
    </submittedName>
</protein>
<dbReference type="EMBL" id="JH795866">
    <property type="protein sequence ID" value="EJU00498.1"/>
    <property type="molecule type" value="Genomic_DNA"/>
</dbReference>
<keyword evidence="2 4" id="KW-0378">Hydrolase</keyword>
<dbReference type="Pfam" id="PF00857">
    <property type="entry name" value="Isochorismatase"/>
    <property type="match status" value="1"/>
</dbReference>
<dbReference type="OrthoDB" id="167809at2759"/>
<dbReference type="InterPro" id="IPR000868">
    <property type="entry name" value="Isochorismatase-like_dom"/>
</dbReference>
<dbReference type="PANTHER" id="PTHR43540:SF9">
    <property type="entry name" value="FAMILY HYDROLASE, PUTATIVE (AFU_ORTHOLOGUE AFUA_2G08700)-RELATED"/>
    <property type="match status" value="1"/>
</dbReference>
<dbReference type="RefSeq" id="XP_040627395.1">
    <property type="nucleotide sequence ID" value="XM_040773036.1"/>
</dbReference>
<sequence length="257" mass="28385">MLELKIGNALNFWVKTEKGYDLTRGEGGGKPMKTSKEDIFFLPKRSALVIVDMQNYFVSDDCGPGRCGTEMVPAMIETVKACRQAGMPVVWLNMGFNKGDYKTIPPSYLDVSHKRDGVPFGESIGKLADGTDKGGKLARGSWNADLYGPLKPLAEEGIKAGTDVLLWKTRFSGLTGHQPLNVWLTENEITTTFFCGTATDNCVYSTFVDAYYLGYDCILVKDLCATHRPDYVAQTIFSAAEMRGWRSESESLRAALE</sequence>
<dbReference type="GeneID" id="63688098"/>
<dbReference type="InterPro" id="IPR050272">
    <property type="entry name" value="Isochorismatase-like_hydrls"/>
</dbReference>
<gene>
    <name evidence="4" type="ORF">DACRYDRAFT_22963</name>
</gene>
<feature type="domain" description="Isochorismatase-like" evidence="3">
    <location>
        <begin position="46"/>
        <end position="242"/>
    </location>
</feature>
<evidence type="ECO:0000313" key="4">
    <source>
        <dbReference type="EMBL" id="EJU00498.1"/>
    </source>
</evidence>
<comment type="similarity">
    <text evidence="1">Belongs to the isochorismatase family.</text>
</comment>
<evidence type="ECO:0000256" key="2">
    <source>
        <dbReference type="ARBA" id="ARBA00022801"/>
    </source>
</evidence>
<reference evidence="4 5" key="1">
    <citation type="journal article" date="2012" name="Science">
        <title>The Paleozoic origin of enzymatic lignin decomposition reconstructed from 31 fungal genomes.</title>
        <authorList>
            <person name="Floudas D."/>
            <person name="Binder M."/>
            <person name="Riley R."/>
            <person name="Barry K."/>
            <person name="Blanchette R.A."/>
            <person name="Henrissat B."/>
            <person name="Martinez A.T."/>
            <person name="Otillar R."/>
            <person name="Spatafora J.W."/>
            <person name="Yadav J.S."/>
            <person name="Aerts A."/>
            <person name="Benoit I."/>
            <person name="Boyd A."/>
            <person name="Carlson A."/>
            <person name="Copeland A."/>
            <person name="Coutinho P.M."/>
            <person name="de Vries R.P."/>
            <person name="Ferreira P."/>
            <person name="Findley K."/>
            <person name="Foster B."/>
            <person name="Gaskell J."/>
            <person name="Glotzer D."/>
            <person name="Gorecki P."/>
            <person name="Heitman J."/>
            <person name="Hesse C."/>
            <person name="Hori C."/>
            <person name="Igarashi K."/>
            <person name="Jurgens J.A."/>
            <person name="Kallen N."/>
            <person name="Kersten P."/>
            <person name="Kohler A."/>
            <person name="Kuees U."/>
            <person name="Kumar T.K.A."/>
            <person name="Kuo A."/>
            <person name="LaButti K."/>
            <person name="Larrondo L.F."/>
            <person name="Lindquist E."/>
            <person name="Ling A."/>
            <person name="Lombard V."/>
            <person name="Lucas S."/>
            <person name="Lundell T."/>
            <person name="Martin R."/>
            <person name="McLaughlin D.J."/>
            <person name="Morgenstern I."/>
            <person name="Morin E."/>
            <person name="Murat C."/>
            <person name="Nagy L.G."/>
            <person name="Nolan M."/>
            <person name="Ohm R.A."/>
            <person name="Patyshakuliyeva A."/>
            <person name="Rokas A."/>
            <person name="Ruiz-Duenas F.J."/>
            <person name="Sabat G."/>
            <person name="Salamov A."/>
            <person name="Samejima M."/>
            <person name="Schmutz J."/>
            <person name="Slot J.C."/>
            <person name="St John F."/>
            <person name="Stenlid J."/>
            <person name="Sun H."/>
            <person name="Sun S."/>
            <person name="Syed K."/>
            <person name="Tsang A."/>
            <person name="Wiebenga A."/>
            <person name="Young D."/>
            <person name="Pisabarro A."/>
            <person name="Eastwood D.C."/>
            <person name="Martin F."/>
            <person name="Cullen D."/>
            <person name="Grigoriev I.V."/>
            <person name="Hibbett D.S."/>
        </authorList>
    </citation>
    <scope>NUCLEOTIDE SEQUENCE [LARGE SCALE GENOMIC DNA]</scope>
    <source>
        <strain evidence="4 5">DJM-731 SS1</strain>
    </source>
</reference>
<dbReference type="PANTHER" id="PTHR43540">
    <property type="entry name" value="PEROXYUREIDOACRYLATE/UREIDOACRYLATE AMIDOHYDROLASE-RELATED"/>
    <property type="match status" value="1"/>
</dbReference>
<dbReference type="STRING" id="1858805.M5G9K9"/>
<organism evidence="4 5">
    <name type="scientific">Dacryopinax primogenitus (strain DJM 731)</name>
    <name type="common">Brown rot fungus</name>
    <dbReference type="NCBI Taxonomy" id="1858805"/>
    <lineage>
        <taxon>Eukaryota</taxon>
        <taxon>Fungi</taxon>
        <taxon>Dikarya</taxon>
        <taxon>Basidiomycota</taxon>
        <taxon>Agaricomycotina</taxon>
        <taxon>Dacrymycetes</taxon>
        <taxon>Dacrymycetales</taxon>
        <taxon>Dacrymycetaceae</taxon>
        <taxon>Dacryopinax</taxon>
    </lineage>
</organism>
<evidence type="ECO:0000256" key="1">
    <source>
        <dbReference type="ARBA" id="ARBA00006336"/>
    </source>
</evidence>
<keyword evidence="5" id="KW-1185">Reference proteome</keyword>
<evidence type="ECO:0000259" key="3">
    <source>
        <dbReference type="Pfam" id="PF00857"/>
    </source>
</evidence>
<dbReference type="InterPro" id="IPR036380">
    <property type="entry name" value="Isochorismatase-like_sf"/>
</dbReference>
<dbReference type="HOGENOM" id="CLU_068979_0_0_1"/>
<dbReference type="Proteomes" id="UP000030653">
    <property type="component" value="Unassembled WGS sequence"/>
</dbReference>
<dbReference type="AlphaFoldDB" id="M5G9K9"/>
<proteinExistence type="inferred from homology"/>
<evidence type="ECO:0000313" key="5">
    <source>
        <dbReference type="Proteomes" id="UP000030653"/>
    </source>
</evidence>